<dbReference type="Proteomes" id="UP000309997">
    <property type="component" value="Unassembled WGS sequence"/>
</dbReference>
<protein>
    <submittedName>
        <fullName evidence="1">Uncharacterized protein</fullName>
    </submittedName>
</protein>
<gene>
    <name evidence="1" type="ORF">D5086_010916</name>
</gene>
<reference evidence="1 2" key="1">
    <citation type="journal article" date="2024" name="Plant Biotechnol. J.">
        <title>Genome and CRISPR/Cas9 system of a widespread forest tree (Populus alba) in the world.</title>
        <authorList>
            <person name="Liu Y.J."/>
            <person name="Jiang P.F."/>
            <person name="Han X.M."/>
            <person name="Li X.Y."/>
            <person name="Wang H.M."/>
            <person name="Wang Y.J."/>
            <person name="Wang X.X."/>
            <person name="Zeng Q.Y."/>
        </authorList>
    </citation>
    <scope>NUCLEOTIDE SEQUENCE [LARGE SCALE GENOMIC DNA]</scope>
    <source>
        <strain evidence="2">cv. PAL-ZL1</strain>
    </source>
</reference>
<proteinExistence type="predicted"/>
<evidence type="ECO:0000313" key="1">
    <source>
        <dbReference type="EMBL" id="KAL3592276.1"/>
    </source>
</evidence>
<keyword evidence="2" id="KW-1185">Reference proteome</keyword>
<accession>A0ACC4CC48</accession>
<dbReference type="EMBL" id="RCHU02000005">
    <property type="protein sequence ID" value="KAL3592276.1"/>
    <property type="molecule type" value="Genomic_DNA"/>
</dbReference>
<comment type="caution">
    <text evidence="1">The sequence shown here is derived from an EMBL/GenBank/DDBJ whole genome shotgun (WGS) entry which is preliminary data.</text>
</comment>
<sequence length="152" mass="16406">MASRSSGGGGSIYGGAAPYRSREGLSTRPMASSDEIQLRIDPIHGDLDDEITGLRSQVRQLRNVAQEIESEAKYQKDFLETLSGKGKKSLRSNRVEVTDKPGHRSLDLLAELPSMCSPPPFTCSLANMRITAAAFLNDLEPLLISSVGLVTS</sequence>
<evidence type="ECO:0000313" key="2">
    <source>
        <dbReference type="Proteomes" id="UP000309997"/>
    </source>
</evidence>
<organism evidence="1 2">
    <name type="scientific">Populus alba</name>
    <name type="common">White poplar</name>
    <dbReference type="NCBI Taxonomy" id="43335"/>
    <lineage>
        <taxon>Eukaryota</taxon>
        <taxon>Viridiplantae</taxon>
        <taxon>Streptophyta</taxon>
        <taxon>Embryophyta</taxon>
        <taxon>Tracheophyta</taxon>
        <taxon>Spermatophyta</taxon>
        <taxon>Magnoliopsida</taxon>
        <taxon>eudicotyledons</taxon>
        <taxon>Gunneridae</taxon>
        <taxon>Pentapetalae</taxon>
        <taxon>rosids</taxon>
        <taxon>fabids</taxon>
        <taxon>Malpighiales</taxon>
        <taxon>Salicaceae</taxon>
        <taxon>Saliceae</taxon>
        <taxon>Populus</taxon>
    </lineage>
</organism>
<name>A0ACC4CC48_POPAL</name>